<keyword evidence="4 8" id="KW-0479">Metal-binding</keyword>
<accession>A0A2H3B3Q4</accession>
<dbReference type="PANTHER" id="PTHR24287">
    <property type="entry name" value="P450, PUTATIVE (EUROFUNG)-RELATED"/>
    <property type="match status" value="1"/>
</dbReference>
<dbReference type="PRINTS" id="PR00463">
    <property type="entry name" value="EP450I"/>
</dbReference>
<evidence type="ECO:0000256" key="1">
    <source>
        <dbReference type="ARBA" id="ARBA00001971"/>
    </source>
</evidence>
<dbReference type="EMBL" id="KZ293540">
    <property type="protein sequence ID" value="PBK58483.1"/>
    <property type="molecule type" value="Genomic_DNA"/>
</dbReference>
<evidence type="ECO:0000256" key="7">
    <source>
        <dbReference type="ARBA" id="ARBA00023033"/>
    </source>
</evidence>
<evidence type="ECO:0000256" key="8">
    <source>
        <dbReference type="PIRSR" id="PIRSR602401-1"/>
    </source>
</evidence>
<keyword evidence="5 9" id="KW-0560">Oxidoreductase</keyword>
<comment type="similarity">
    <text evidence="2 9">Belongs to the cytochrome P450 family.</text>
</comment>
<dbReference type="PROSITE" id="PS00086">
    <property type="entry name" value="CYTOCHROME_P450"/>
    <property type="match status" value="1"/>
</dbReference>
<evidence type="ECO:0000256" key="2">
    <source>
        <dbReference type="ARBA" id="ARBA00010617"/>
    </source>
</evidence>
<keyword evidence="3 8" id="KW-0349">Heme</keyword>
<dbReference type="InterPro" id="IPR047146">
    <property type="entry name" value="Cyt_P450_E_CYP52_fungi"/>
</dbReference>
<dbReference type="GO" id="GO:0004497">
    <property type="term" value="F:monooxygenase activity"/>
    <property type="evidence" value="ECO:0007669"/>
    <property type="project" value="UniProtKB-KW"/>
</dbReference>
<keyword evidence="6 8" id="KW-0408">Iron</keyword>
<evidence type="ECO:0000313" key="10">
    <source>
        <dbReference type="EMBL" id="PBK58483.1"/>
    </source>
</evidence>
<dbReference type="GO" id="GO:0016705">
    <property type="term" value="F:oxidoreductase activity, acting on paired donors, with incorporation or reduction of molecular oxygen"/>
    <property type="evidence" value="ECO:0007669"/>
    <property type="project" value="InterPro"/>
</dbReference>
<dbReference type="GO" id="GO:0020037">
    <property type="term" value="F:heme binding"/>
    <property type="evidence" value="ECO:0007669"/>
    <property type="project" value="InterPro"/>
</dbReference>
<sequence>MAVSDHLPPGLAYLSRAIPPIAIPCAAFWAIQDVFSLNLPLWHSLVVPLLLHLLFGLSRSCFKSLNIRKDAAAQRALFAPSVQGGSISILRHIVHSVKDGYPDEAFHEWSEKYGSTFSFAVFSDTRVFTIDPEHVKVILTTQFQNFEKGAFAFAATKSLLGEGIFNVDGDMWKFHRSMTRPLFNKSRISDFDNFERHAVSTIALIKARLREGYPVNFQDVVARFTLDSATEYLFGNDVNSISAGLPYPAGSGNGRFVEHPSNVFVKAFAKAQEQVVVRFHRGQFWPLCEFRTDEVKPLRQVVDDFMQPTLAEALDRKAKGVKLEKDFESMSLLDCLVESTDDTKIVRDELVNLLAAGRDSVSALLTFAVYMMCEHPDMAARLRSEILEKVGSRRPSCEDIREMKYLRAFLDETLRLYPPVPMTARYAILLGTYLVRLILITSLSRAATTLPKKGQAPYYIPSNTEVLFSTFLMHRRTDLWGPDALEFDPDRFLDSRLNKYLTPNPYTFIPFHAGPRICLGQQFAYNEASYYLIRLLQTFSSFSLALDAQPDEGIPPKTWIRAPGTTKGRDKIMLGTHVLLYAKGGLWVRMEEAQDDSPETKL</sequence>
<reference evidence="11" key="1">
    <citation type="journal article" date="2017" name="Nat. Ecol. Evol.">
        <title>Genome expansion and lineage-specific genetic innovations in the forest pathogenic fungi Armillaria.</title>
        <authorList>
            <person name="Sipos G."/>
            <person name="Prasanna A.N."/>
            <person name="Walter M.C."/>
            <person name="O'Connor E."/>
            <person name="Balint B."/>
            <person name="Krizsan K."/>
            <person name="Kiss B."/>
            <person name="Hess J."/>
            <person name="Varga T."/>
            <person name="Slot J."/>
            <person name="Riley R."/>
            <person name="Boka B."/>
            <person name="Rigling D."/>
            <person name="Barry K."/>
            <person name="Lee J."/>
            <person name="Mihaltcheva S."/>
            <person name="LaButti K."/>
            <person name="Lipzen A."/>
            <person name="Waldron R."/>
            <person name="Moloney N.M."/>
            <person name="Sperisen C."/>
            <person name="Kredics L."/>
            <person name="Vagvoelgyi C."/>
            <person name="Patrignani A."/>
            <person name="Fitzpatrick D."/>
            <person name="Nagy I."/>
            <person name="Doyle S."/>
            <person name="Anderson J.B."/>
            <person name="Grigoriev I.V."/>
            <person name="Gueldener U."/>
            <person name="Muensterkoetter M."/>
            <person name="Nagy L.G."/>
        </authorList>
    </citation>
    <scope>NUCLEOTIDE SEQUENCE [LARGE SCALE GENOMIC DNA]</scope>
    <source>
        <strain evidence="11">28-4</strain>
    </source>
</reference>
<dbReference type="PRINTS" id="PR00385">
    <property type="entry name" value="P450"/>
</dbReference>
<evidence type="ECO:0000256" key="5">
    <source>
        <dbReference type="ARBA" id="ARBA00023002"/>
    </source>
</evidence>
<evidence type="ECO:0000256" key="9">
    <source>
        <dbReference type="RuleBase" id="RU000461"/>
    </source>
</evidence>
<comment type="cofactor">
    <cofactor evidence="1 8">
        <name>heme</name>
        <dbReference type="ChEBI" id="CHEBI:30413"/>
    </cofactor>
</comment>
<dbReference type="AlphaFoldDB" id="A0A2H3B3Q4"/>
<dbReference type="InterPro" id="IPR002401">
    <property type="entry name" value="Cyt_P450_E_grp-I"/>
</dbReference>
<keyword evidence="11" id="KW-1185">Reference proteome</keyword>
<dbReference type="SUPFAM" id="SSF48264">
    <property type="entry name" value="Cytochrome P450"/>
    <property type="match status" value="1"/>
</dbReference>
<keyword evidence="7 9" id="KW-0503">Monooxygenase</keyword>
<feature type="binding site" description="axial binding residue" evidence="8">
    <location>
        <position position="518"/>
    </location>
    <ligand>
        <name>heme</name>
        <dbReference type="ChEBI" id="CHEBI:30413"/>
    </ligand>
    <ligandPart>
        <name>Fe</name>
        <dbReference type="ChEBI" id="CHEBI:18248"/>
    </ligandPart>
</feature>
<dbReference type="InterPro" id="IPR001128">
    <property type="entry name" value="Cyt_P450"/>
</dbReference>
<dbReference type="InterPro" id="IPR036396">
    <property type="entry name" value="Cyt_P450_sf"/>
</dbReference>
<dbReference type="CDD" id="cd11063">
    <property type="entry name" value="CYP52"/>
    <property type="match status" value="1"/>
</dbReference>
<dbReference type="Pfam" id="PF00067">
    <property type="entry name" value="p450"/>
    <property type="match status" value="2"/>
</dbReference>
<dbReference type="Gene3D" id="1.10.630.10">
    <property type="entry name" value="Cytochrome P450"/>
    <property type="match status" value="1"/>
</dbReference>
<dbReference type="GO" id="GO:0005506">
    <property type="term" value="F:iron ion binding"/>
    <property type="evidence" value="ECO:0007669"/>
    <property type="project" value="InterPro"/>
</dbReference>
<name>A0A2H3B3Q4_9AGAR</name>
<dbReference type="STRING" id="1076256.A0A2H3B3Q4"/>
<evidence type="ECO:0000313" key="11">
    <source>
        <dbReference type="Proteomes" id="UP000218334"/>
    </source>
</evidence>
<gene>
    <name evidence="10" type="ORF">ARMSODRAFT_1091193</name>
</gene>
<dbReference type="Proteomes" id="UP000218334">
    <property type="component" value="Unassembled WGS sequence"/>
</dbReference>
<protein>
    <submittedName>
        <fullName evidence="10">Cytochrome P450</fullName>
    </submittedName>
</protein>
<evidence type="ECO:0000256" key="6">
    <source>
        <dbReference type="ARBA" id="ARBA00023004"/>
    </source>
</evidence>
<proteinExistence type="inferred from homology"/>
<dbReference type="PANTHER" id="PTHR24287:SF1">
    <property type="entry name" value="P450, PUTATIVE (EUROFUNG)-RELATED"/>
    <property type="match status" value="1"/>
</dbReference>
<evidence type="ECO:0000256" key="4">
    <source>
        <dbReference type="ARBA" id="ARBA00022723"/>
    </source>
</evidence>
<evidence type="ECO:0000256" key="3">
    <source>
        <dbReference type="ARBA" id="ARBA00022617"/>
    </source>
</evidence>
<dbReference type="InterPro" id="IPR017972">
    <property type="entry name" value="Cyt_P450_CS"/>
</dbReference>
<organism evidence="10 11">
    <name type="scientific">Armillaria solidipes</name>
    <dbReference type="NCBI Taxonomy" id="1076256"/>
    <lineage>
        <taxon>Eukaryota</taxon>
        <taxon>Fungi</taxon>
        <taxon>Dikarya</taxon>
        <taxon>Basidiomycota</taxon>
        <taxon>Agaricomycotina</taxon>
        <taxon>Agaricomycetes</taxon>
        <taxon>Agaricomycetidae</taxon>
        <taxon>Agaricales</taxon>
        <taxon>Marasmiineae</taxon>
        <taxon>Physalacriaceae</taxon>
        <taxon>Armillaria</taxon>
    </lineage>
</organism>